<keyword evidence="2 6" id="KW-0812">Transmembrane</keyword>
<dbReference type="PANTHER" id="PTHR30520:SF2">
    <property type="entry name" value="INNER MEMBRANE PROTEIN YFDC"/>
    <property type="match status" value="1"/>
</dbReference>
<name>A0A562SG36_9HYPH</name>
<comment type="caution">
    <text evidence="7">The sequence shown here is derived from an EMBL/GenBank/DDBJ whole genome shotgun (WGS) entry which is preliminary data.</text>
</comment>
<dbReference type="Proteomes" id="UP000320593">
    <property type="component" value="Unassembled WGS sequence"/>
</dbReference>
<dbReference type="InterPro" id="IPR000292">
    <property type="entry name" value="For/NO2_transpt"/>
</dbReference>
<gene>
    <name evidence="7" type="ORF">JM93_04349</name>
</gene>
<dbReference type="AlphaFoldDB" id="A0A562SG36"/>
<evidence type="ECO:0000256" key="6">
    <source>
        <dbReference type="SAM" id="Phobius"/>
    </source>
</evidence>
<protein>
    <submittedName>
        <fullName evidence="7">Formate/nitrite transporter FocA (FNT family)</fullName>
    </submittedName>
</protein>
<dbReference type="OrthoDB" id="261587at2"/>
<feature type="compositionally biased region" description="Basic and acidic residues" evidence="5">
    <location>
        <begin position="1"/>
        <end position="25"/>
    </location>
</feature>
<dbReference type="GO" id="GO:0015499">
    <property type="term" value="F:formate transmembrane transporter activity"/>
    <property type="evidence" value="ECO:0007669"/>
    <property type="project" value="TreeGrafter"/>
</dbReference>
<dbReference type="PANTHER" id="PTHR30520">
    <property type="entry name" value="FORMATE TRANSPORTER-RELATED"/>
    <property type="match status" value="1"/>
</dbReference>
<feature type="transmembrane region" description="Helical" evidence="6">
    <location>
        <begin position="197"/>
        <end position="216"/>
    </location>
</feature>
<sequence length="293" mass="31937">MARQPERVAGEKADNKSPITEERLGNEGTRLTSDDLAEVDDRLRLKAVVVYEIIRQEGEEELARGPKSLWWSGIAAGLSIGFSVLGEALFRAYLPESPWRHLVENLGYGVGFLIVILARQQLFTENTLTAVLPAISTGKRHTYLCVARLWAIVFCANMIGTFVFGSAIASGFFLPPQVYDAVGSLSIHMMEIPHHEMFLRGILAGWIVATLVWLLPSAENSQVAIILLMAWLIAALDLTHVVAGSVEAVFAVWIGHSSVLDVAAFLIPTLLGNIVGGTALFALIAHAQVRKEI</sequence>
<keyword evidence="8" id="KW-1185">Reference proteome</keyword>
<evidence type="ECO:0000256" key="2">
    <source>
        <dbReference type="ARBA" id="ARBA00022692"/>
    </source>
</evidence>
<dbReference type="Gene3D" id="1.20.1080.10">
    <property type="entry name" value="Glycerol uptake facilitator protein"/>
    <property type="match status" value="1"/>
</dbReference>
<keyword evidence="4 6" id="KW-0472">Membrane</keyword>
<dbReference type="GO" id="GO:0005886">
    <property type="term" value="C:plasma membrane"/>
    <property type="evidence" value="ECO:0007669"/>
    <property type="project" value="TreeGrafter"/>
</dbReference>
<feature type="transmembrane region" description="Helical" evidence="6">
    <location>
        <begin position="69"/>
        <end position="90"/>
    </location>
</feature>
<evidence type="ECO:0000256" key="3">
    <source>
        <dbReference type="ARBA" id="ARBA00022989"/>
    </source>
</evidence>
<feature type="transmembrane region" description="Helical" evidence="6">
    <location>
        <begin position="149"/>
        <end position="174"/>
    </location>
</feature>
<dbReference type="InterPro" id="IPR023271">
    <property type="entry name" value="Aquaporin-like"/>
</dbReference>
<evidence type="ECO:0000313" key="8">
    <source>
        <dbReference type="Proteomes" id="UP000320593"/>
    </source>
</evidence>
<dbReference type="EMBL" id="VLLF01000015">
    <property type="protein sequence ID" value="TWI79510.1"/>
    <property type="molecule type" value="Genomic_DNA"/>
</dbReference>
<accession>A0A562SG36</accession>
<feature type="transmembrane region" description="Helical" evidence="6">
    <location>
        <begin position="263"/>
        <end position="285"/>
    </location>
</feature>
<reference evidence="7 8" key="1">
    <citation type="submission" date="2019-07" db="EMBL/GenBank/DDBJ databases">
        <title>Genomic Encyclopedia of Archaeal and Bacterial Type Strains, Phase II (KMG-II): from individual species to whole genera.</title>
        <authorList>
            <person name="Goeker M."/>
        </authorList>
    </citation>
    <scope>NUCLEOTIDE SEQUENCE [LARGE SCALE GENOMIC DNA]</scope>
    <source>
        <strain evidence="7 8">ATCC BAA-252</strain>
    </source>
</reference>
<evidence type="ECO:0000256" key="4">
    <source>
        <dbReference type="ARBA" id="ARBA00023136"/>
    </source>
</evidence>
<evidence type="ECO:0000256" key="5">
    <source>
        <dbReference type="SAM" id="MobiDB-lite"/>
    </source>
</evidence>
<keyword evidence="3 6" id="KW-1133">Transmembrane helix</keyword>
<comment type="subcellular location">
    <subcellularLocation>
        <location evidence="1">Membrane</location>
        <topology evidence="1">Multi-pass membrane protein</topology>
    </subcellularLocation>
</comment>
<evidence type="ECO:0000313" key="7">
    <source>
        <dbReference type="EMBL" id="TWI79510.1"/>
    </source>
</evidence>
<feature type="region of interest" description="Disordered" evidence="5">
    <location>
        <begin position="1"/>
        <end position="31"/>
    </location>
</feature>
<organism evidence="7 8">
    <name type="scientific">Roseibium hamelinense</name>
    <dbReference type="NCBI Taxonomy" id="150831"/>
    <lineage>
        <taxon>Bacteria</taxon>
        <taxon>Pseudomonadati</taxon>
        <taxon>Pseudomonadota</taxon>
        <taxon>Alphaproteobacteria</taxon>
        <taxon>Hyphomicrobiales</taxon>
        <taxon>Stappiaceae</taxon>
        <taxon>Roseibium</taxon>
    </lineage>
</organism>
<proteinExistence type="predicted"/>
<dbReference type="Pfam" id="PF01226">
    <property type="entry name" value="Form_Nir_trans"/>
    <property type="match status" value="1"/>
</dbReference>
<evidence type="ECO:0000256" key="1">
    <source>
        <dbReference type="ARBA" id="ARBA00004141"/>
    </source>
</evidence>
<dbReference type="RefSeq" id="WP_145347627.1">
    <property type="nucleotide sequence ID" value="NZ_SMLY01000046.1"/>
</dbReference>
<feature type="transmembrane region" description="Helical" evidence="6">
    <location>
        <begin position="223"/>
        <end position="243"/>
    </location>
</feature>